<dbReference type="PRINTS" id="PR00420">
    <property type="entry name" value="RNGMNOXGNASE"/>
</dbReference>
<dbReference type="SUPFAM" id="SSF51905">
    <property type="entry name" value="FAD/NAD(P)-binding domain"/>
    <property type="match status" value="1"/>
</dbReference>
<gene>
    <name evidence="5" type="ORF">QBC46DRAFT_396031</name>
</gene>
<keyword evidence="2" id="KW-0274">FAD</keyword>
<protein>
    <submittedName>
        <fullName evidence="5">FAD binding domain-containing protein</fullName>
    </submittedName>
</protein>
<evidence type="ECO:0000259" key="4">
    <source>
        <dbReference type="Pfam" id="PF01494"/>
    </source>
</evidence>
<name>A0AAN6MZ27_9PEZI</name>
<dbReference type="GO" id="GO:0071949">
    <property type="term" value="F:FAD binding"/>
    <property type="evidence" value="ECO:0007669"/>
    <property type="project" value="InterPro"/>
</dbReference>
<dbReference type="GO" id="GO:0005739">
    <property type="term" value="C:mitochondrion"/>
    <property type="evidence" value="ECO:0007669"/>
    <property type="project" value="TreeGrafter"/>
</dbReference>
<dbReference type="InterPro" id="IPR036188">
    <property type="entry name" value="FAD/NAD-bd_sf"/>
</dbReference>
<keyword evidence="3" id="KW-0560">Oxidoreductase</keyword>
<organism evidence="5 6">
    <name type="scientific">Diplogelasinospora grovesii</name>
    <dbReference type="NCBI Taxonomy" id="303347"/>
    <lineage>
        <taxon>Eukaryota</taxon>
        <taxon>Fungi</taxon>
        <taxon>Dikarya</taxon>
        <taxon>Ascomycota</taxon>
        <taxon>Pezizomycotina</taxon>
        <taxon>Sordariomycetes</taxon>
        <taxon>Sordariomycetidae</taxon>
        <taxon>Sordariales</taxon>
        <taxon>Diplogelasinosporaceae</taxon>
        <taxon>Diplogelasinospora</taxon>
    </lineage>
</organism>
<dbReference type="Gene3D" id="3.50.50.60">
    <property type="entry name" value="FAD/NAD(P)-binding domain"/>
    <property type="match status" value="1"/>
</dbReference>
<evidence type="ECO:0000313" key="6">
    <source>
        <dbReference type="Proteomes" id="UP001303473"/>
    </source>
</evidence>
<dbReference type="Gene3D" id="3.30.70.2450">
    <property type="match status" value="1"/>
</dbReference>
<dbReference type="InterPro" id="IPR002938">
    <property type="entry name" value="FAD-bd"/>
</dbReference>
<accession>A0AAN6MZ27</accession>
<dbReference type="GO" id="GO:0016491">
    <property type="term" value="F:oxidoreductase activity"/>
    <property type="evidence" value="ECO:0007669"/>
    <property type="project" value="UniProtKB-KW"/>
</dbReference>
<evidence type="ECO:0000313" key="5">
    <source>
        <dbReference type="EMBL" id="KAK3936039.1"/>
    </source>
</evidence>
<comment type="caution">
    <text evidence="5">The sequence shown here is derived from an EMBL/GenBank/DDBJ whole genome shotgun (WGS) entry which is preliminary data.</text>
</comment>
<dbReference type="Pfam" id="PF01494">
    <property type="entry name" value="FAD_binding_3"/>
    <property type="match status" value="1"/>
</dbReference>
<dbReference type="PANTHER" id="PTHR43876:SF18">
    <property type="entry name" value="PUTATIVE (AFU_ORTHOLOGUE AFUA_3G09540)-RELATED"/>
    <property type="match status" value="1"/>
</dbReference>
<dbReference type="AlphaFoldDB" id="A0AAN6MZ27"/>
<proteinExistence type="predicted"/>
<dbReference type="EMBL" id="MU853896">
    <property type="protein sequence ID" value="KAK3936039.1"/>
    <property type="molecule type" value="Genomic_DNA"/>
</dbReference>
<evidence type="ECO:0000256" key="1">
    <source>
        <dbReference type="ARBA" id="ARBA00022630"/>
    </source>
</evidence>
<dbReference type="InterPro" id="IPR051205">
    <property type="entry name" value="UbiH/COQ6_monooxygenase"/>
</dbReference>
<dbReference type="PANTHER" id="PTHR43876">
    <property type="entry name" value="UBIQUINONE BIOSYNTHESIS MONOOXYGENASE COQ6, MITOCHONDRIAL"/>
    <property type="match status" value="1"/>
</dbReference>
<evidence type="ECO:0000256" key="2">
    <source>
        <dbReference type="ARBA" id="ARBA00022827"/>
    </source>
</evidence>
<dbReference type="Proteomes" id="UP001303473">
    <property type="component" value="Unassembled WGS sequence"/>
</dbReference>
<feature type="domain" description="FAD-binding" evidence="4">
    <location>
        <begin position="8"/>
        <end position="351"/>
    </location>
</feature>
<keyword evidence="6" id="KW-1185">Reference proteome</keyword>
<sequence>MGERPFKKVLVVGAGPSGLLMALLLAKKGIPVHILEAADQLDGQPRAAHYGSAAIPEFRRAGIVEEIRKRGMILNTMCWRRFEDHSIIAGFKMDTMADVDGEDLRTHCYVLQDLDKLMLDIITSQYGGLISWQHKVLDVGQDADNAWADVQLPDGSTKRYEADYIIGCDGANSQVRRSLFGNEFPGFTWDAQIIATNTYYDFEGKFGFHDANFIIHPEHFFMAAKITQDGLYRVTYGETPGLTREQYLERQPWKYETMLPGHPKPGEYEIINFSPYKMHQRCAPKFRVGRVMLCADAAHICSPWGGLGITGGFVDVGGLYDCLAGIWDGKADDSILEIYSEKRIEKYQQIINPISSENFRRVSDADPATRFERDEFMQLLKKGESDDAFLKNLLMGFMDVRYDFTQHYKDAAKPAGGEATAKAGGGANVGVTEVAVGS</sequence>
<keyword evidence="1" id="KW-0285">Flavoprotein</keyword>
<evidence type="ECO:0000256" key="3">
    <source>
        <dbReference type="ARBA" id="ARBA00023002"/>
    </source>
</evidence>
<reference evidence="6" key="1">
    <citation type="journal article" date="2023" name="Mol. Phylogenet. Evol.">
        <title>Genome-scale phylogeny and comparative genomics of the fungal order Sordariales.</title>
        <authorList>
            <person name="Hensen N."/>
            <person name="Bonometti L."/>
            <person name="Westerberg I."/>
            <person name="Brannstrom I.O."/>
            <person name="Guillou S."/>
            <person name="Cros-Aarteil S."/>
            <person name="Calhoun S."/>
            <person name="Haridas S."/>
            <person name="Kuo A."/>
            <person name="Mondo S."/>
            <person name="Pangilinan J."/>
            <person name="Riley R."/>
            <person name="LaButti K."/>
            <person name="Andreopoulos B."/>
            <person name="Lipzen A."/>
            <person name="Chen C."/>
            <person name="Yan M."/>
            <person name="Daum C."/>
            <person name="Ng V."/>
            <person name="Clum A."/>
            <person name="Steindorff A."/>
            <person name="Ohm R.A."/>
            <person name="Martin F."/>
            <person name="Silar P."/>
            <person name="Natvig D.O."/>
            <person name="Lalanne C."/>
            <person name="Gautier V."/>
            <person name="Ament-Velasquez S.L."/>
            <person name="Kruys A."/>
            <person name="Hutchinson M.I."/>
            <person name="Powell A.J."/>
            <person name="Barry K."/>
            <person name="Miller A.N."/>
            <person name="Grigoriev I.V."/>
            <person name="Debuchy R."/>
            <person name="Gladieux P."/>
            <person name="Hiltunen Thoren M."/>
            <person name="Johannesson H."/>
        </authorList>
    </citation>
    <scope>NUCLEOTIDE SEQUENCE [LARGE SCALE GENOMIC DNA]</scope>
    <source>
        <strain evidence="6">CBS 340.73</strain>
    </source>
</reference>